<evidence type="ECO:0000313" key="2">
    <source>
        <dbReference type="Proteomes" id="UP000598032"/>
    </source>
</evidence>
<accession>A0ABN7HSZ7</accession>
<reference evidence="1 2" key="1">
    <citation type="submission" date="2020-10" db="EMBL/GenBank/DDBJ databases">
        <authorList>
            <person name="Peeters C."/>
        </authorList>
    </citation>
    <scope>NUCLEOTIDE SEQUENCE [LARGE SCALE GENOMIC DNA]</scope>
    <source>
        <strain evidence="1 2">LMG 28140</strain>
    </source>
</reference>
<dbReference type="Pfam" id="PF11811">
    <property type="entry name" value="DUF3331"/>
    <property type="match status" value="1"/>
</dbReference>
<keyword evidence="2" id="KW-1185">Reference proteome</keyword>
<protein>
    <recommendedName>
        <fullName evidence="3">DUF3331 domain-containing protein</fullName>
    </recommendedName>
</protein>
<name>A0ABN7HSZ7_9BURK</name>
<dbReference type="EMBL" id="CAJHCP010000005">
    <property type="protein sequence ID" value="CAD6533334.1"/>
    <property type="molecule type" value="Genomic_DNA"/>
</dbReference>
<proteinExistence type="predicted"/>
<dbReference type="InterPro" id="IPR021769">
    <property type="entry name" value="DUF3331"/>
</dbReference>
<organism evidence="1 2">
    <name type="scientific">Paraburkholderia metrosideri</name>
    <dbReference type="NCBI Taxonomy" id="580937"/>
    <lineage>
        <taxon>Bacteria</taxon>
        <taxon>Pseudomonadati</taxon>
        <taxon>Pseudomonadota</taxon>
        <taxon>Betaproteobacteria</taxon>
        <taxon>Burkholderiales</taxon>
        <taxon>Burkholderiaceae</taxon>
        <taxon>Paraburkholderia</taxon>
    </lineage>
</organism>
<evidence type="ECO:0000313" key="1">
    <source>
        <dbReference type="EMBL" id="CAD6533334.1"/>
    </source>
</evidence>
<sequence>MDQCNIGNTAWQRTVGQLDAGCAHQFAAHVRQIVSSHVSTRVSSQHEAISVVLLDRVSPRTATVSWSDPQGCKYGEQVWRLATAKRAGTCVLSGQPIARGEQIYRPTKVDPPPTNADAMMLVAALNEALSD</sequence>
<dbReference type="Proteomes" id="UP000598032">
    <property type="component" value="Unassembled WGS sequence"/>
</dbReference>
<comment type="caution">
    <text evidence="1">The sequence shown here is derived from an EMBL/GenBank/DDBJ whole genome shotgun (WGS) entry which is preliminary data.</text>
</comment>
<evidence type="ECO:0008006" key="3">
    <source>
        <dbReference type="Google" id="ProtNLM"/>
    </source>
</evidence>
<gene>
    <name evidence="1" type="ORF">LMG28140_02745</name>
</gene>